<evidence type="ECO:0000313" key="2">
    <source>
        <dbReference type="Proteomes" id="UP001267407"/>
    </source>
</evidence>
<protein>
    <recommendedName>
        <fullName evidence="3">DNA binding domain-containing protein, excisionase family</fullName>
    </recommendedName>
</protein>
<reference evidence="1" key="1">
    <citation type="submission" date="2023-09" db="EMBL/GenBank/DDBJ databases">
        <title>Marinobacter sediminicola sp. nov. and Marinobacter maritimum sp. nov., isolated from marine sediment.</title>
        <authorList>
            <person name="An J."/>
        </authorList>
    </citation>
    <scope>NUCLEOTIDE SEQUENCE</scope>
    <source>
        <strain evidence="1">F60267</strain>
    </source>
</reference>
<keyword evidence="2" id="KW-1185">Reference proteome</keyword>
<name>A0ABU2HHI2_9GAMM</name>
<sequence>MRQHQQPPKRSPGWFSSNNQQFLALSQVPQALKLTASEVADAAARGELEIVRISGCKAVALSELYRFIDKRGEQK</sequence>
<evidence type="ECO:0008006" key="3">
    <source>
        <dbReference type="Google" id="ProtNLM"/>
    </source>
</evidence>
<dbReference type="RefSeq" id="WP_310966291.1">
    <property type="nucleotide sequence ID" value="NZ_JAVMBO010000014.1"/>
</dbReference>
<proteinExistence type="predicted"/>
<evidence type="ECO:0000313" key="1">
    <source>
        <dbReference type="EMBL" id="MDS1310506.1"/>
    </source>
</evidence>
<dbReference type="EMBL" id="JAVMBO010000014">
    <property type="protein sequence ID" value="MDS1310506.1"/>
    <property type="molecule type" value="Genomic_DNA"/>
</dbReference>
<organism evidence="1 2">
    <name type="scientific">Marinobacter xiaoshiensis</name>
    <dbReference type="NCBI Taxonomy" id="3073652"/>
    <lineage>
        <taxon>Bacteria</taxon>
        <taxon>Pseudomonadati</taxon>
        <taxon>Pseudomonadota</taxon>
        <taxon>Gammaproteobacteria</taxon>
        <taxon>Pseudomonadales</taxon>
        <taxon>Marinobacteraceae</taxon>
        <taxon>Marinobacter</taxon>
    </lineage>
</organism>
<dbReference type="Proteomes" id="UP001267407">
    <property type="component" value="Unassembled WGS sequence"/>
</dbReference>
<gene>
    <name evidence="1" type="ORF">RKA07_10445</name>
</gene>
<accession>A0ABU2HHI2</accession>
<comment type="caution">
    <text evidence="1">The sequence shown here is derived from an EMBL/GenBank/DDBJ whole genome shotgun (WGS) entry which is preliminary data.</text>
</comment>